<keyword evidence="3" id="KW-1185">Reference proteome</keyword>
<comment type="caution">
    <text evidence="2">The sequence shown here is derived from an EMBL/GenBank/DDBJ whole genome shotgun (WGS) entry which is preliminary data.</text>
</comment>
<dbReference type="Proteomes" id="UP000019678">
    <property type="component" value="Unassembled WGS sequence"/>
</dbReference>
<feature type="compositionally biased region" description="Polar residues" evidence="1">
    <location>
        <begin position="50"/>
        <end position="64"/>
    </location>
</feature>
<gene>
    <name evidence="2" type="ORF">CAP_3323</name>
</gene>
<protein>
    <submittedName>
        <fullName evidence="2">Uncharacterized protein</fullName>
    </submittedName>
</protein>
<feature type="region of interest" description="Disordered" evidence="1">
    <location>
        <begin position="34"/>
        <end position="64"/>
    </location>
</feature>
<organism evidence="2 3">
    <name type="scientific">Chondromyces apiculatus DSM 436</name>
    <dbReference type="NCBI Taxonomy" id="1192034"/>
    <lineage>
        <taxon>Bacteria</taxon>
        <taxon>Pseudomonadati</taxon>
        <taxon>Myxococcota</taxon>
        <taxon>Polyangia</taxon>
        <taxon>Polyangiales</taxon>
        <taxon>Polyangiaceae</taxon>
        <taxon>Chondromyces</taxon>
    </lineage>
</organism>
<proteinExistence type="predicted"/>
<evidence type="ECO:0000256" key="1">
    <source>
        <dbReference type="SAM" id="MobiDB-lite"/>
    </source>
</evidence>
<dbReference type="AlphaFoldDB" id="A0A017T9V5"/>
<accession>A0A017T9V5</accession>
<evidence type="ECO:0000313" key="3">
    <source>
        <dbReference type="Proteomes" id="UP000019678"/>
    </source>
</evidence>
<reference evidence="2 3" key="1">
    <citation type="submission" date="2013-05" db="EMBL/GenBank/DDBJ databases">
        <title>Genome assembly of Chondromyces apiculatus DSM 436.</title>
        <authorList>
            <person name="Sharma G."/>
            <person name="Khatri I."/>
            <person name="Kaur C."/>
            <person name="Mayilraj S."/>
            <person name="Subramanian S."/>
        </authorList>
    </citation>
    <scope>NUCLEOTIDE SEQUENCE [LARGE SCALE GENOMIC DNA]</scope>
    <source>
        <strain evidence="2 3">DSM 436</strain>
    </source>
</reference>
<name>A0A017T9V5_9BACT</name>
<sequence length="64" mass="6852">MLKIICHDEPPAHPCGQGETGTDECMASGLATQRITEASRPVRVDVRESNPPSQGHNLPSSPDE</sequence>
<evidence type="ECO:0000313" key="2">
    <source>
        <dbReference type="EMBL" id="EYF05406.1"/>
    </source>
</evidence>
<dbReference type="EMBL" id="ASRX01000024">
    <property type="protein sequence ID" value="EYF05406.1"/>
    <property type="molecule type" value="Genomic_DNA"/>
</dbReference>